<dbReference type="Pfam" id="PF09851">
    <property type="entry name" value="SHOCT"/>
    <property type="match status" value="1"/>
</dbReference>
<dbReference type="Proteomes" id="UP000319783">
    <property type="component" value="Unassembled WGS sequence"/>
</dbReference>
<evidence type="ECO:0000313" key="4">
    <source>
        <dbReference type="Proteomes" id="UP000319783"/>
    </source>
</evidence>
<dbReference type="AlphaFoldDB" id="A0A533QAN7"/>
<evidence type="ECO:0000256" key="1">
    <source>
        <dbReference type="SAM" id="Phobius"/>
    </source>
</evidence>
<keyword evidence="1" id="KW-0812">Transmembrane</keyword>
<gene>
    <name evidence="3" type="ORF">JETT_1932</name>
</gene>
<dbReference type="InterPro" id="IPR018649">
    <property type="entry name" value="SHOCT"/>
</dbReference>
<proteinExistence type="predicted"/>
<feature type="transmembrane region" description="Helical" evidence="1">
    <location>
        <begin position="6"/>
        <end position="25"/>
    </location>
</feature>
<keyword evidence="1" id="KW-1133">Transmembrane helix</keyword>
<reference evidence="3 4" key="1">
    <citation type="submission" date="2019-04" db="EMBL/GenBank/DDBJ databases">
        <title>Genome of a novel bacterium Candidatus Jettenia ecosi reconstructed from metagenome of an anammox bioreactor.</title>
        <authorList>
            <person name="Mardanov A.V."/>
            <person name="Beletsky A.V."/>
            <person name="Ravin N.V."/>
            <person name="Botchkova E.A."/>
            <person name="Litti Y.V."/>
            <person name="Nozhevnikova A.N."/>
        </authorList>
    </citation>
    <scope>NUCLEOTIDE SEQUENCE [LARGE SCALE GENOMIC DNA]</scope>
    <source>
        <strain evidence="3">J2</strain>
    </source>
</reference>
<comment type="caution">
    <text evidence="3">The sequence shown here is derived from an EMBL/GenBank/DDBJ whole genome shotgun (WGS) entry which is preliminary data.</text>
</comment>
<evidence type="ECO:0000259" key="2">
    <source>
        <dbReference type="Pfam" id="PF09851"/>
    </source>
</evidence>
<evidence type="ECO:0000313" key="3">
    <source>
        <dbReference type="EMBL" id="TLD41777.1"/>
    </source>
</evidence>
<feature type="domain" description="SHOCT" evidence="2">
    <location>
        <begin position="47"/>
        <end position="73"/>
    </location>
</feature>
<organism evidence="3 4">
    <name type="scientific">Candidatus Jettenia ecosi</name>
    <dbReference type="NCBI Taxonomy" id="2494326"/>
    <lineage>
        <taxon>Bacteria</taxon>
        <taxon>Pseudomonadati</taxon>
        <taxon>Planctomycetota</taxon>
        <taxon>Candidatus Brocadiia</taxon>
        <taxon>Candidatus Brocadiales</taxon>
        <taxon>Candidatus Brocadiaceae</taxon>
        <taxon>Candidatus Jettenia</taxon>
    </lineage>
</organism>
<keyword evidence="1" id="KW-0472">Membrane</keyword>
<sequence length="76" mass="9124">MFWWFNPFTWLIFFCVIGAAAYLIIKYELVVTRKGVRKKFETETKESALEILEKRLARGEITGEEFEMIKRKLEET</sequence>
<name>A0A533QAN7_9BACT</name>
<accession>A0A533QAN7</accession>
<protein>
    <recommendedName>
        <fullName evidence="2">SHOCT domain-containing protein</fullName>
    </recommendedName>
</protein>
<dbReference type="EMBL" id="SULG01000036">
    <property type="protein sequence ID" value="TLD41777.1"/>
    <property type="molecule type" value="Genomic_DNA"/>
</dbReference>